<dbReference type="RefSeq" id="WP_185270716.1">
    <property type="nucleotide sequence ID" value="NZ_CP055156.1"/>
</dbReference>
<dbReference type="PROSITE" id="PS51257">
    <property type="entry name" value="PROKAR_LIPOPROTEIN"/>
    <property type="match status" value="1"/>
</dbReference>
<evidence type="ECO:0000313" key="3">
    <source>
        <dbReference type="Proteomes" id="UP000515237"/>
    </source>
</evidence>
<evidence type="ECO:0000313" key="2">
    <source>
        <dbReference type="EMBL" id="QNF34235.1"/>
    </source>
</evidence>
<name>A0A7G7GAQ1_9BACT</name>
<proteinExistence type="predicted"/>
<feature type="signal peptide" evidence="1">
    <location>
        <begin position="1"/>
        <end position="21"/>
    </location>
</feature>
<evidence type="ECO:0008006" key="4">
    <source>
        <dbReference type="Google" id="ProtNLM"/>
    </source>
</evidence>
<keyword evidence="1" id="KW-0732">Signal</keyword>
<dbReference type="EMBL" id="CP055156">
    <property type="protein sequence ID" value="QNF34235.1"/>
    <property type="molecule type" value="Genomic_DNA"/>
</dbReference>
<accession>A0A7G7GAQ1</accession>
<dbReference type="AlphaFoldDB" id="A0A7G7GAQ1"/>
<sequence length="94" mass="9678">MKKIAKASVLFALTLSMTSCATLFGGKVTAYQKTTPAPGQPQRQIRVGALVADVLLFWPSLAVDFATGAIYKPQPKAAAATPVPAATNSASTAN</sequence>
<keyword evidence="3" id="KW-1185">Reference proteome</keyword>
<organism evidence="2 3">
    <name type="scientific">Adhaeribacter swui</name>
    <dbReference type="NCBI Taxonomy" id="2086471"/>
    <lineage>
        <taxon>Bacteria</taxon>
        <taxon>Pseudomonadati</taxon>
        <taxon>Bacteroidota</taxon>
        <taxon>Cytophagia</taxon>
        <taxon>Cytophagales</taxon>
        <taxon>Hymenobacteraceae</taxon>
        <taxon>Adhaeribacter</taxon>
    </lineage>
</organism>
<dbReference type="Proteomes" id="UP000515237">
    <property type="component" value="Chromosome"/>
</dbReference>
<gene>
    <name evidence="2" type="ORF">HUW51_16460</name>
</gene>
<protein>
    <recommendedName>
        <fullName evidence="4">YceK/YidQ family lipoprotein</fullName>
    </recommendedName>
</protein>
<evidence type="ECO:0000256" key="1">
    <source>
        <dbReference type="SAM" id="SignalP"/>
    </source>
</evidence>
<reference evidence="2 3" key="1">
    <citation type="journal article" date="2018" name="Int. J. Syst. Evol. Microbiol.">
        <title>Adhaeribacter swui sp. nov., isolated from wet mud.</title>
        <authorList>
            <person name="Kim D.U."/>
            <person name="Kim K.W."/>
            <person name="Kang M.S."/>
            <person name="Kim J.Y."/>
            <person name="Jang J.H."/>
            <person name="Kim M.K."/>
        </authorList>
    </citation>
    <scope>NUCLEOTIDE SEQUENCE [LARGE SCALE GENOMIC DNA]</scope>
    <source>
        <strain evidence="2 3">KCTC 52873</strain>
    </source>
</reference>
<feature type="chain" id="PRO_5028953246" description="YceK/YidQ family lipoprotein" evidence="1">
    <location>
        <begin position="22"/>
        <end position="94"/>
    </location>
</feature>
<dbReference type="KEGG" id="aswu:HUW51_16460"/>